<dbReference type="AlphaFoldDB" id="X1UZN2"/>
<reference evidence="4" key="1">
    <citation type="journal article" date="2014" name="Front. Microbiol.">
        <title>High frequency of phylogenetically diverse reductive dehalogenase-homologous genes in deep subseafloor sedimentary metagenomes.</title>
        <authorList>
            <person name="Kawai M."/>
            <person name="Futagami T."/>
            <person name="Toyoda A."/>
            <person name="Takaki Y."/>
            <person name="Nishi S."/>
            <person name="Hori S."/>
            <person name="Arai W."/>
            <person name="Tsubouchi T."/>
            <person name="Morono Y."/>
            <person name="Uchiyama I."/>
            <person name="Ito T."/>
            <person name="Fujiyama A."/>
            <person name="Inagaki F."/>
            <person name="Takami H."/>
        </authorList>
    </citation>
    <scope>NUCLEOTIDE SEQUENCE</scope>
    <source>
        <strain evidence="4">Expedition CK06-06</strain>
    </source>
</reference>
<organism evidence="4">
    <name type="scientific">marine sediment metagenome</name>
    <dbReference type="NCBI Taxonomy" id="412755"/>
    <lineage>
        <taxon>unclassified sequences</taxon>
        <taxon>metagenomes</taxon>
        <taxon>ecological metagenomes</taxon>
    </lineage>
</organism>
<gene>
    <name evidence="4" type="ORF">S12H4_48596</name>
</gene>
<evidence type="ECO:0000256" key="2">
    <source>
        <dbReference type="ARBA" id="ARBA00022840"/>
    </source>
</evidence>
<dbReference type="PANTHER" id="PTHR30258">
    <property type="entry name" value="TYPE II SECRETION SYSTEM PROTEIN GSPE-RELATED"/>
    <property type="match status" value="1"/>
</dbReference>
<evidence type="ECO:0000313" key="4">
    <source>
        <dbReference type="EMBL" id="GAJ05371.1"/>
    </source>
</evidence>
<proteinExistence type="predicted"/>
<dbReference type="GO" id="GO:0005524">
    <property type="term" value="F:ATP binding"/>
    <property type="evidence" value="ECO:0007669"/>
    <property type="project" value="UniProtKB-KW"/>
</dbReference>
<dbReference type="PANTHER" id="PTHR30258:SF1">
    <property type="entry name" value="PROTEIN TRANSPORT PROTEIN HOFB HOMOLOG"/>
    <property type="match status" value="1"/>
</dbReference>
<dbReference type="GO" id="GO:0005886">
    <property type="term" value="C:plasma membrane"/>
    <property type="evidence" value="ECO:0007669"/>
    <property type="project" value="TreeGrafter"/>
</dbReference>
<dbReference type="Gene3D" id="3.40.50.300">
    <property type="entry name" value="P-loop containing nucleotide triphosphate hydrolases"/>
    <property type="match status" value="1"/>
</dbReference>
<accession>X1UZN2</accession>
<feature type="non-terminal residue" evidence="4">
    <location>
        <position position="248"/>
    </location>
</feature>
<dbReference type="EMBL" id="BARW01030387">
    <property type="protein sequence ID" value="GAJ05371.1"/>
    <property type="molecule type" value="Genomic_DNA"/>
</dbReference>
<sequence length="248" mass="27689">VLIIEALAARAHMRIGPTIAPADDIREALDRNYKAYSEIQEQLNHAAPPPPTTKEKISIESIVEAPVVRALDLLIKEAIKDRASDIHIEPEEDRVQVRYRIDGVLHDTMSLPLSSHAPIVSRLKIMANMNIADHRPQDGQFSIKARGREADIRVATIYTTYGEMASLRILDKSFAALTLNELGFLPSNLLQYEYMLKSPFGMILLSGPTGSGKTTTLYASVNHLDCKANKIITVEDPVEYRFKDINQI</sequence>
<dbReference type="InterPro" id="IPR001482">
    <property type="entry name" value="T2SS/T4SS_dom"/>
</dbReference>
<dbReference type="Pfam" id="PF00437">
    <property type="entry name" value="T2SSE"/>
    <property type="match status" value="1"/>
</dbReference>
<dbReference type="GO" id="GO:0016887">
    <property type="term" value="F:ATP hydrolysis activity"/>
    <property type="evidence" value="ECO:0007669"/>
    <property type="project" value="TreeGrafter"/>
</dbReference>
<feature type="domain" description="Bacterial type II secretion system protein E" evidence="3">
    <location>
        <begin position="64"/>
        <end position="248"/>
    </location>
</feature>
<keyword evidence="1" id="KW-0547">Nucleotide-binding</keyword>
<comment type="caution">
    <text evidence="4">The sequence shown here is derived from an EMBL/GenBank/DDBJ whole genome shotgun (WGS) entry which is preliminary data.</text>
</comment>
<keyword evidence="2" id="KW-0067">ATP-binding</keyword>
<name>X1UZN2_9ZZZZ</name>
<protein>
    <recommendedName>
        <fullName evidence="3">Bacterial type II secretion system protein E domain-containing protein</fullName>
    </recommendedName>
</protein>
<evidence type="ECO:0000259" key="3">
    <source>
        <dbReference type="Pfam" id="PF00437"/>
    </source>
</evidence>
<feature type="non-terminal residue" evidence="4">
    <location>
        <position position="1"/>
    </location>
</feature>
<dbReference type="Gene3D" id="3.30.450.90">
    <property type="match status" value="1"/>
</dbReference>
<dbReference type="InterPro" id="IPR027417">
    <property type="entry name" value="P-loop_NTPase"/>
</dbReference>
<evidence type="ECO:0000256" key="1">
    <source>
        <dbReference type="ARBA" id="ARBA00022741"/>
    </source>
</evidence>
<dbReference type="SUPFAM" id="SSF52540">
    <property type="entry name" value="P-loop containing nucleoside triphosphate hydrolases"/>
    <property type="match status" value="1"/>
</dbReference>